<accession>A0AAQ4CNW6</accession>
<organism evidence="1 2">
    <name type="scientific">Saccharolobus caldissimus</name>
    <dbReference type="NCBI Taxonomy" id="1702097"/>
    <lineage>
        <taxon>Archaea</taxon>
        <taxon>Thermoproteota</taxon>
        <taxon>Thermoprotei</taxon>
        <taxon>Sulfolobales</taxon>
        <taxon>Sulfolobaceae</taxon>
        <taxon>Saccharolobus</taxon>
    </lineage>
</organism>
<evidence type="ECO:0000313" key="2">
    <source>
        <dbReference type="Proteomes" id="UP001319921"/>
    </source>
</evidence>
<gene>
    <name evidence="1" type="ORF">SACC_05140</name>
</gene>
<dbReference type="RefSeq" id="WP_229571488.1">
    <property type="nucleotide sequence ID" value="NZ_AP025226.1"/>
</dbReference>
<dbReference type="AlphaFoldDB" id="A0AAQ4CNW6"/>
<name>A0AAQ4CNW6_9CREN</name>
<dbReference type="Proteomes" id="UP001319921">
    <property type="component" value="Chromosome"/>
</dbReference>
<protein>
    <submittedName>
        <fullName evidence="1">Uncharacterized protein</fullName>
    </submittedName>
</protein>
<dbReference type="GeneID" id="68865244"/>
<proteinExistence type="predicted"/>
<sequence length="101" mass="12115">MDKVEEEVRRKTEIRAYKNTTTKAENNNNRARQSYNFGSLYLIRGYMPKTIKIVRKYYAIDENRNIVAEGNSWEEVEEIMKRRGYKRNQYDILTVVEAENV</sequence>
<dbReference type="KEGG" id="scas:SACC_05140"/>
<reference evidence="1 2" key="1">
    <citation type="journal article" date="2022" name="Microbiol. Resour. Announc.">
        <title>Complete Genome Sequence of the Hyperthermophilic and Acidophilic Archaeon Saccharolobus caldissimus Strain HS-3T.</title>
        <authorList>
            <person name="Sakai H.D."/>
            <person name="Kurosawa N."/>
        </authorList>
    </citation>
    <scope>NUCLEOTIDE SEQUENCE [LARGE SCALE GENOMIC DNA]</scope>
    <source>
        <strain evidence="1 2">JCM32116</strain>
    </source>
</reference>
<keyword evidence="2" id="KW-1185">Reference proteome</keyword>
<evidence type="ECO:0000313" key="1">
    <source>
        <dbReference type="EMBL" id="BDB97497.1"/>
    </source>
</evidence>
<dbReference type="EMBL" id="AP025226">
    <property type="protein sequence ID" value="BDB97497.1"/>
    <property type="molecule type" value="Genomic_DNA"/>
</dbReference>